<dbReference type="Pfam" id="PF01612">
    <property type="entry name" value="DNA_pol_A_exo1"/>
    <property type="match status" value="1"/>
</dbReference>
<dbReference type="HOGENOM" id="CLU_042387_0_0_11"/>
<dbReference type="InterPro" id="IPR010997">
    <property type="entry name" value="HRDC-like_sf"/>
</dbReference>
<evidence type="ECO:0000313" key="3">
    <source>
        <dbReference type="EMBL" id="ADB53805.1"/>
    </source>
</evidence>
<dbReference type="EMBL" id="CP001854">
    <property type="protein sequence ID" value="ADB53805.1"/>
    <property type="molecule type" value="Genomic_DNA"/>
</dbReference>
<evidence type="ECO:0000259" key="2">
    <source>
        <dbReference type="PROSITE" id="PS50967"/>
    </source>
</evidence>
<dbReference type="KEGG" id="cwo:Cwoe_5400"/>
<dbReference type="PANTHER" id="PTHR47649">
    <property type="entry name" value="RIBONUCLEASE D"/>
    <property type="match status" value="1"/>
</dbReference>
<dbReference type="GO" id="GO:0008408">
    <property type="term" value="F:3'-5' exonuclease activity"/>
    <property type="evidence" value="ECO:0007669"/>
    <property type="project" value="InterPro"/>
</dbReference>
<feature type="domain" description="HRDC" evidence="2">
    <location>
        <begin position="219"/>
        <end position="299"/>
    </location>
</feature>
<dbReference type="Proteomes" id="UP000008229">
    <property type="component" value="Chromosome"/>
</dbReference>
<dbReference type="InterPro" id="IPR002562">
    <property type="entry name" value="3'-5'_exonuclease_dom"/>
</dbReference>
<dbReference type="eggNOG" id="COG0349">
    <property type="taxonomic scope" value="Bacteria"/>
</dbReference>
<evidence type="ECO:0000313" key="4">
    <source>
        <dbReference type="Proteomes" id="UP000008229"/>
    </source>
</evidence>
<sequence length="396" mass="43408">MPHASVPTLSGDDEIARVAELARAAGRLGIDTEFMSEGRYRALLCLVQVAVDDADAPNGVRIALFDPFDKLDFAPLAAVLADPEIEIVLHAARQDVAIMRRAWRTDVREVFDTQVAAGFAGYGAQTGYGNLLGAALGQRVGKTASYTRWDARPLTEEQLSYAAEDVLHLLQLSDALHDKLSAHGRLQWAQEECRRMDEATDERDPETAYERLPRSGQLDPRARAVAREVAAWRERTAQQEDKPVGTILPDPALVEIAKRKPSSPRELEQIRGLHGGHLRRRGQAIVEAVERGRAAEPIAREARRPGGEQGDAPLIALVEAVIRTRAIEAELAYELVASRADLEQIVIAARRGDPQPSVRALSGWRRELVGEEIAELLAGRRAVTISHGKLDVTPSV</sequence>
<keyword evidence="4" id="KW-1185">Reference proteome</keyword>
<dbReference type="SMART" id="SM00474">
    <property type="entry name" value="35EXOc"/>
    <property type="match status" value="1"/>
</dbReference>
<accession>D3EZG7</accession>
<dbReference type="PROSITE" id="PS50967">
    <property type="entry name" value="HRDC"/>
    <property type="match status" value="1"/>
</dbReference>
<keyword evidence="3" id="KW-0378">Hydrolase</keyword>
<proteinExistence type="predicted"/>
<reference evidence="3 4" key="1">
    <citation type="journal article" date="2010" name="Stand. Genomic Sci.">
        <title>Complete genome sequence of Conexibacter woesei type strain (ID131577).</title>
        <authorList>
            <person name="Pukall R."/>
            <person name="Lapidus A."/>
            <person name="Glavina Del Rio T."/>
            <person name="Copeland A."/>
            <person name="Tice H."/>
            <person name="Cheng J.-F."/>
            <person name="Lucas S."/>
            <person name="Chen F."/>
            <person name="Nolan M."/>
            <person name="Bruce D."/>
            <person name="Goodwin L."/>
            <person name="Pitluck S."/>
            <person name="Mavromatis K."/>
            <person name="Ivanova N."/>
            <person name="Ovchinnikova G."/>
            <person name="Pati A."/>
            <person name="Chen A."/>
            <person name="Palaniappan K."/>
            <person name="Land M."/>
            <person name="Hauser L."/>
            <person name="Chang Y.-J."/>
            <person name="Jeffries C.D."/>
            <person name="Chain P."/>
            <person name="Meincke L."/>
            <person name="Sims D."/>
            <person name="Brettin T."/>
            <person name="Detter J.C."/>
            <person name="Rohde M."/>
            <person name="Goeker M."/>
            <person name="Bristow J."/>
            <person name="Eisen J.A."/>
            <person name="Markowitz V."/>
            <person name="Kyrpides N.C."/>
            <person name="Klenk H.-P."/>
            <person name="Hugenholtz P."/>
        </authorList>
    </citation>
    <scope>NUCLEOTIDE SEQUENCE [LARGE SCALE GENOMIC DNA]</scope>
    <source>
        <strain evidence="4">DSM 14684 / CIP 108061 / JCM 11494 / NBRC 100937 / ID131577</strain>
    </source>
</reference>
<dbReference type="Pfam" id="PF00570">
    <property type="entry name" value="HRDC"/>
    <property type="match status" value="1"/>
</dbReference>
<dbReference type="GO" id="GO:0033890">
    <property type="term" value="F:ribonuclease D activity"/>
    <property type="evidence" value="ECO:0007669"/>
    <property type="project" value="UniProtKB-EC"/>
</dbReference>
<dbReference type="Gene3D" id="3.30.420.10">
    <property type="entry name" value="Ribonuclease H-like superfamily/Ribonuclease H"/>
    <property type="match status" value="1"/>
</dbReference>
<dbReference type="GO" id="GO:0006139">
    <property type="term" value="P:nucleobase-containing compound metabolic process"/>
    <property type="evidence" value="ECO:0007669"/>
    <property type="project" value="InterPro"/>
</dbReference>
<dbReference type="SUPFAM" id="SSF53098">
    <property type="entry name" value="Ribonuclease H-like"/>
    <property type="match status" value="1"/>
</dbReference>
<dbReference type="InterPro" id="IPR036397">
    <property type="entry name" value="RNaseH_sf"/>
</dbReference>
<dbReference type="EC" id="3.1.13.5" evidence="3"/>
<dbReference type="Gene3D" id="1.10.150.80">
    <property type="entry name" value="HRDC domain"/>
    <property type="match status" value="2"/>
</dbReference>
<dbReference type="InterPro" id="IPR012337">
    <property type="entry name" value="RNaseH-like_sf"/>
</dbReference>
<dbReference type="GO" id="GO:0003676">
    <property type="term" value="F:nucleic acid binding"/>
    <property type="evidence" value="ECO:0007669"/>
    <property type="project" value="InterPro"/>
</dbReference>
<dbReference type="RefSeq" id="WP_012936856.1">
    <property type="nucleotide sequence ID" value="NC_013739.1"/>
</dbReference>
<dbReference type="AlphaFoldDB" id="D3EZG7"/>
<dbReference type="SMART" id="SM00341">
    <property type="entry name" value="HRDC"/>
    <property type="match status" value="1"/>
</dbReference>
<feature type="region of interest" description="Disordered" evidence="1">
    <location>
        <begin position="196"/>
        <end position="221"/>
    </location>
</feature>
<dbReference type="InterPro" id="IPR044876">
    <property type="entry name" value="HRDC_dom_sf"/>
</dbReference>
<dbReference type="CDD" id="cd06142">
    <property type="entry name" value="RNaseD_exo"/>
    <property type="match status" value="1"/>
</dbReference>
<dbReference type="GO" id="GO:0000166">
    <property type="term" value="F:nucleotide binding"/>
    <property type="evidence" value="ECO:0007669"/>
    <property type="project" value="InterPro"/>
</dbReference>
<organism evidence="3 4">
    <name type="scientific">Conexibacter woesei (strain DSM 14684 / CCUG 47730 / CIP 108061 / JCM 11494 / NBRC 100937 / ID131577)</name>
    <dbReference type="NCBI Taxonomy" id="469383"/>
    <lineage>
        <taxon>Bacteria</taxon>
        <taxon>Bacillati</taxon>
        <taxon>Actinomycetota</taxon>
        <taxon>Thermoleophilia</taxon>
        <taxon>Solirubrobacterales</taxon>
        <taxon>Conexibacteraceae</taxon>
        <taxon>Conexibacter</taxon>
    </lineage>
</organism>
<gene>
    <name evidence="3" type="ordered locus">Cwoe_5400</name>
</gene>
<dbReference type="InterPro" id="IPR051086">
    <property type="entry name" value="RNase_D-like"/>
</dbReference>
<protein>
    <submittedName>
        <fullName evidence="3">Ribonuclease D</fullName>
        <ecNumber evidence="3">3.1.13.5</ecNumber>
    </submittedName>
</protein>
<name>D3EZG7_CONWI</name>
<evidence type="ECO:0000256" key="1">
    <source>
        <dbReference type="SAM" id="MobiDB-lite"/>
    </source>
</evidence>
<dbReference type="InterPro" id="IPR002121">
    <property type="entry name" value="HRDC_dom"/>
</dbReference>
<dbReference type="STRING" id="469383.Cwoe_5400"/>
<dbReference type="PANTHER" id="PTHR47649:SF1">
    <property type="entry name" value="RIBONUCLEASE D"/>
    <property type="match status" value="1"/>
</dbReference>
<reference evidence="4" key="2">
    <citation type="submission" date="2010-01" db="EMBL/GenBank/DDBJ databases">
        <title>The complete genome of Conexibacter woesei DSM 14684.</title>
        <authorList>
            <consortium name="US DOE Joint Genome Institute (JGI-PGF)"/>
            <person name="Lucas S."/>
            <person name="Copeland A."/>
            <person name="Lapidus A."/>
            <person name="Glavina del Rio T."/>
            <person name="Dalin E."/>
            <person name="Tice H."/>
            <person name="Bruce D."/>
            <person name="Goodwin L."/>
            <person name="Pitluck S."/>
            <person name="Kyrpides N."/>
            <person name="Mavromatis K."/>
            <person name="Ivanova N."/>
            <person name="Mikhailova N."/>
            <person name="Chertkov O."/>
            <person name="Brettin T."/>
            <person name="Detter J.C."/>
            <person name="Han C."/>
            <person name="Larimer F."/>
            <person name="Land M."/>
            <person name="Hauser L."/>
            <person name="Markowitz V."/>
            <person name="Cheng J.-F."/>
            <person name="Hugenholtz P."/>
            <person name="Woyke T."/>
            <person name="Wu D."/>
            <person name="Pukall R."/>
            <person name="Steenblock K."/>
            <person name="Schneider S."/>
            <person name="Klenk H.-P."/>
            <person name="Eisen J.A."/>
        </authorList>
    </citation>
    <scope>NUCLEOTIDE SEQUENCE [LARGE SCALE GENOMIC DNA]</scope>
    <source>
        <strain evidence="4">DSM 14684 / CIP 108061 / JCM 11494 / NBRC 100937 / ID131577</strain>
    </source>
</reference>
<dbReference type="SUPFAM" id="SSF47819">
    <property type="entry name" value="HRDC-like"/>
    <property type="match status" value="2"/>
</dbReference>